<evidence type="ECO:0008006" key="4">
    <source>
        <dbReference type="Google" id="ProtNLM"/>
    </source>
</evidence>
<accession>A0ABY4YD02</accession>
<protein>
    <recommendedName>
        <fullName evidence="4">Ankyrin repeats (3 copies)</fullName>
    </recommendedName>
</protein>
<geneLocation type="plasmid" evidence="2 3">
    <name>pLlyPCM2298_1</name>
</geneLocation>
<sequence>MWKKAETIFKRSLKDKALSAAKHTAALFSVTALTGASVTFFSKKADTDSPVESVPVGKKGPISYSTMASGSADEIRMLAEDYAQNQAEEEFNELLKTTTCRGNNSLHLAAQYNTYEGIVELLTIMGEEILPLTTQSNHSGNPPIRLLNQNKTLANKDQEEFDKLASMMFTLTRSKPTSELTQLIDPNALFSERYSHIQNERFKYNFKMAVDVINETRGVIKKSSSHHAVNLPYSKTKQDEMKEVTAAIISMRRRALFSSLFSFRDTSEIIADYAQQREVANCGELATIVYVSLKRKRFNSSCEVIHITNGDHVFNVIDRIPGSDINDPSTWGENALIADAWSGDVYMASELPLRLKAYHFVDYKKKEQFYIAPFNPYFHKLKVLNTYYPDVEKEELAENSDCMTNKI</sequence>
<dbReference type="InterPro" id="IPR002110">
    <property type="entry name" value="Ankyrin_rpt"/>
</dbReference>
<dbReference type="PROSITE" id="PS50088">
    <property type="entry name" value="ANK_REPEAT"/>
    <property type="match status" value="1"/>
</dbReference>
<gene>
    <name evidence="2" type="ORF">J2N86_14260</name>
</gene>
<reference evidence="2" key="1">
    <citation type="submission" date="2021-03" db="EMBL/GenBank/DDBJ databases">
        <title>Legionella lytica PCM 2298.</title>
        <authorList>
            <person name="Koper P."/>
        </authorList>
    </citation>
    <scope>NUCLEOTIDE SEQUENCE</scope>
    <source>
        <strain evidence="2">PCM 2298</strain>
        <plasmid evidence="2">pLlyPCM2298_1</plasmid>
    </source>
</reference>
<evidence type="ECO:0000313" key="2">
    <source>
        <dbReference type="EMBL" id="USQ15406.1"/>
    </source>
</evidence>
<dbReference type="Proteomes" id="UP001057474">
    <property type="component" value="Plasmid pLlyPCM2298_1"/>
</dbReference>
<evidence type="ECO:0000256" key="1">
    <source>
        <dbReference type="PROSITE-ProRule" id="PRU00023"/>
    </source>
</evidence>
<keyword evidence="1" id="KW-0040">ANK repeat</keyword>
<evidence type="ECO:0000313" key="3">
    <source>
        <dbReference type="Proteomes" id="UP001057474"/>
    </source>
</evidence>
<keyword evidence="3" id="KW-1185">Reference proteome</keyword>
<proteinExistence type="predicted"/>
<dbReference type="PROSITE" id="PS50297">
    <property type="entry name" value="ANK_REP_REGION"/>
    <property type="match status" value="1"/>
</dbReference>
<feature type="repeat" description="ANK" evidence="1">
    <location>
        <begin position="101"/>
        <end position="129"/>
    </location>
</feature>
<dbReference type="RefSeq" id="WP_252582645.1">
    <property type="nucleotide sequence ID" value="NZ_CP071528.1"/>
</dbReference>
<keyword evidence="2" id="KW-0614">Plasmid</keyword>
<dbReference type="EMBL" id="CP071528">
    <property type="protein sequence ID" value="USQ15406.1"/>
    <property type="molecule type" value="Genomic_DNA"/>
</dbReference>
<organism evidence="2 3">
    <name type="scientific">Legionella lytica</name>
    <dbReference type="NCBI Taxonomy" id="96232"/>
    <lineage>
        <taxon>Bacteria</taxon>
        <taxon>Pseudomonadati</taxon>
        <taxon>Pseudomonadota</taxon>
        <taxon>Gammaproteobacteria</taxon>
        <taxon>Legionellales</taxon>
        <taxon>Legionellaceae</taxon>
        <taxon>Legionella</taxon>
    </lineage>
</organism>
<name>A0ABY4YD02_9GAMM</name>